<feature type="compositionally biased region" description="Low complexity" evidence="1">
    <location>
        <begin position="186"/>
        <end position="199"/>
    </location>
</feature>
<sequence>MGIMQRRLNRLEMLLQLQQNALFQQQPHLLWHGLDLLQQQQHQHIQQRERHDGSQQEEQNPWQREVHQQARAREEQQVTLEEKSGQQHDPTTGRRKRKRGQQEGAELLGEPQSQHLKPAESVSAPMVEDAWLTHGPPRLQTPQPSTSQQALQSTAAAVPAGPSTPEGIEIQAIPGFSQPHHPPSHPAAVASASSYDADAPGTSEDGGPAAALYRRNADMPLAASMSAGVSMGVGVEHLGGVLTNNSSASVEASSARAGSIVVASVSIATTTKRRGKAGSPLPSVKEHPFVHLPRLTVEGPPVECSVDVKRAVSTPPGRRFPVPLLQKSLRLFLQPMLNAAQMKELATLTEQLIGHAMFHQRYDVSHVKPHRAAERLGVRFLVLETVVSTLIVLHQTPDPVAWKQLTDAISHAQPLPTPQGHYAGRRRFFTTLAAELSSAIKTLKTGRRPDPADLLDIKLKLFCHKYSPPRLKEADFDIWRQCDRDFTEEP</sequence>
<dbReference type="OMA" id="EDVWISH"/>
<dbReference type="OrthoDB" id="348494at2759"/>
<reference evidence="2" key="2">
    <citation type="submission" date="2013-10" db="EMBL/GenBank/DDBJ databases">
        <authorList>
            <person name="Aslett M."/>
        </authorList>
    </citation>
    <scope>NUCLEOTIDE SEQUENCE</scope>
    <source>
        <strain evidence="2">Houghton</strain>
    </source>
</reference>
<evidence type="ECO:0000313" key="3">
    <source>
        <dbReference type="Proteomes" id="UP000018050"/>
    </source>
</evidence>
<organism evidence="2 3">
    <name type="scientific">Eimeria acervulina</name>
    <name type="common">Coccidian parasite</name>
    <dbReference type="NCBI Taxonomy" id="5801"/>
    <lineage>
        <taxon>Eukaryota</taxon>
        <taxon>Sar</taxon>
        <taxon>Alveolata</taxon>
        <taxon>Apicomplexa</taxon>
        <taxon>Conoidasida</taxon>
        <taxon>Coccidia</taxon>
        <taxon>Eucoccidiorida</taxon>
        <taxon>Eimeriorina</taxon>
        <taxon>Eimeriidae</taxon>
        <taxon>Eimeria</taxon>
    </lineage>
</organism>
<proteinExistence type="predicted"/>
<feature type="compositionally biased region" description="Low complexity" evidence="1">
    <location>
        <begin position="140"/>
        <end position="157"/>
    </location>
</feature>
<feature type="compositionally biased region" description="Basic and acidic residues" evidence="1">
    <location>
        <begin position="64"/>
        <end position="86"/>
    </location>
</feature>
<accession>U6GTS5</accession>
<protein>
    <submittedName>
        <fullName evidence="2">Uncharacterized protein</fullName>
    </submittedName>
</protein>
<evidence type="ECO:0000256" key="1">
    <source>
        <dbReference type="SAM" id="MobiDB-lite"/>
    </source>
</evidence>
<gene>
    <name evidence="2" type="ORF">EAH_00067350</name>
</gene>
<evidence type="ECO:0000313" key="2">
    <source>
        <dbReference type="EMBL" id="CDI82693.1"/>
    </source>
</evidence>
<dbReference type="EMBL" id="HG672680">
    <property type="protein sequence ID" value="CDI82693.1"/>
    <property type="molecule type" value="Genomic_DNA"/>
</dbReference>
<dbReference type="AlphaFoldDB" id="U6GTS5"/>
<keyword evidence="3" id="KW-1185">Reference proteome</keyword>
<name>U6GTS5_EIMAC</name>
<dbReference type="RefSeq" id="XP_013248002.1">
    <property type="nucleotide sequence ID" value="XM_013392548.1"/>
</dbReference>
<dbReference type="Proteomes" id="UP000018050">
    <property type="component" value="Unassembled WGS sequence"/>
</dbReference>
<dbReference type="VEuPathDB" id="ToxoDB:EAH_00067350"/>
<dbReference type="GeneID" id="25274805"/>
<feature type="region of interest" description="Disordered" evidence="1">
    <location>
        <begin position="42"/>
        <end position="209"/>
    </location>
</feature>
<reference evidence="2" key="1">
    <citation type="submission" date="2013-10" db="EMBL/GenBank/DDBJ databases">
        <title>Genomic analysis of the causative agents of coccidiosis in chickens.</title>
        <authorList>
            <person name="Reid A.J."/>
            <person name="Blake D."/>
            <person name="Billington K."/>
            <person name="Browne H."/>
            <person name="Dunn M."/>
            <person name="Hung S."/>
            <person name="Kawahara F."/>
            <person name="Miranda-Saavedra D."/>
            <person name="Mourier T."/>
            <person name="Nagra H."/>
            <person name="Otto T.D."/>
            <person name="Rawlings N."/>
            <person name="Sanchez A."/>
            <person name="Sanders M."/>
            <person name="Subramaniam C."/>
            <person name="Tay Y."/>
            <person name="Dear P."/>
            <person name="Doerig C."/>
            <person name="Gruber A."/>
            <person name="Parkinson J."/>
            <person name="Shirley M."/>
            <person name="Wan K.L."/>
            <person name="Berriman M."/>
            <person name="Tomley F."/>
            <person name="Pain A."/>
        </authorList>
    </citation>
    <scope>NUCLEOTIDE SEQUENCE</scope>
    <source>
        <strain evidence="2">Houghton</strain>
    </source>
</reference>